<dbReference type="Proteomes" id="UP001234178">
    <property type="component" value="Unassembled WGS sequence"/>
</dbReference>
<proteinExistence type="predicted"/>
<evidence type="ECO:0000313" key="2">
    <source>
        <dbReference type="Proteomes" id="UP001234178"/>
    </source>
</evidence>
<evidence type="ECO:0000313" key="1">
    <source>
        <dbReference type="EMBL" id="KAK4003118.1"/>
    </source>
</evidence>
<name>A0ABQ9YR75_9CRUS</name>
<accession>A0ABQ9YR75</accession>
<sequence>MERKRGTLNELSTNSIPISSTALLLSSLFVCRPHLTKQAKALKGLGIWWVNAPMPYPTLCYLGNRHAPQFLRVDA</sequence>
<keyword evidence="2" id="KW-1185">Reference proteome</keyword>
<comment type="caution">
    <text evidence="1">The sequence shown here is derived from an EMBL/GenBank/DDBJ whole genome shotgun (WGS) entry which is preliminary data.</text>
</comment>
<reference evidence="1 2" key="1">
    <citation type="journal article" date="2023" name="Nucleic Acids Res.">
        <title>The hologenome of Daphnia magna reveals possible DNA methylation and microbiome-mediated evolution of the host genome.</title>
        <authorList>
            <person name="Chaturvedi A."/>
            <person name="Li X."/>
            <person name="Dhandapani V."/>
            <person name="Marshall H."/>
            <person name="Kissane S."/>
            <person name="Cuenca-Cambronero M."/>
            <person name="Asole G."/>
            <person name="Calvet F."/>
            <person name="Ruiz-Romero M."/>
            <person name="Marangio P."/>
            <person name="Guigo R."/>
            <person name="Rago D."/>
            <person name="Mirbahai L."/>
            <person name="Eastwood N."/>
            <person name="Colbourne J.K."/>
            <person name="Zhou J."/>
            <person name="Mallon E."/>
            <person name="Orsini L."/>
        </authorList>
    </citation>
    <scope>NUCLEOTIDE SEQUENCE [LARGE SCALE GENOMIC DNA]</scope>
    <source>
        <strain evidence="1">LRV0_1</strain>
    </source>
</reference>
<protein>
    <submittedName>
        <fullName evidence="1">Uncharacterized protein</fullName>
    </submittedName>
</protein>
<organism evidence="1 2">
    <name type="scientific">Daphnia magna</name>
    <dbReference type="NCBI Taxonomy" id="35525"/>
    <lineage>
        <taxon>Eukaryota</taxon>
        <taxon>Metazoa</taxon>
        <taxon>Ecdysozoa</taxon>
        <taxon>Arthropoda</taxon>
        <taxon>Crustacea</taxon>
        <taxon>Branchiopoda</taxon>
        <taxon>Diplostraca</taxon>
        <taxon>Cladocera</taxon>
        <taxon>Anomopoda</taxon>
        <taxon>Daphniidae</taxon>
        <taxon>Daphnia</taxon>
    </lineage>
</organism>
<dbReference type="EMBL" id="JAOYFB010000001">
    <property type="protein sequence ID" value="KAK4003118.1"/>
    <property type="molecule type" value="Genomic_DNA"/>
</dbReference>
<gene>
    <name evidence="1" type="ORF">OUZ56_004900</name>
</gene>